<comment type="subcellular location">
    <subcellularLocation>
        <location evidence="1">Nucleus</location>
        <location evidence="1">Nucleolus</location>
    </subcellularLocation>
</comment>
<feature type="compositionally biased region" description="Basic and acidic residues" evidence="5">
    <location>
        <begin position="606"/>
        <end position="622"/>
    </location>
</feature>
<dbReference type="InterPro" id="IPR000504">
    <property type="entry name" value="RRM_dom"/>
</dbReference>
<dbReference type="Proteomes" id="UP000481861">
    <property type="component" value="Unassembled WGS sequence"/>
</dbReference>
<organism evidence="7 8">
    <name type="scientific">Massariosphaeria phaeospora</name>
    <dbReference type="NCBI Taxonomy" id="100035"/>
    <lineage>
        <taxon>Eukaryota</taxon>
        <taxon>Fungi</taxon>
        <taxon>Dikarya</taxon>
        <taxon>Ascomycota</taxon>
        <taxon>Pezizomycotina</taxon>
        <taxon>Dothideomycetes</taxon>
        <taxon>Pleosporomycetidae</taxon>
        <taxon>Pleosporales</taxon>
        <taxon>Pleosporales incertae sedis</taxon>
        <taxon>Massariosphaeria</taxon>
    </lineage>
</organism>
<name>A0A7C8MA28_9PLEO</name>
<gene>
    <name evidence="7" type="ORF">BDV95DRAFT_570208</name>
</gene>
<dbReference type="GO" id="GO:0003723">
    <property type="term" value="F:RNA binding"/>
    <property type="evidence" value="ECO:0007669"/>
    <property type="project" value="UniProtKB-UniRule"/>
</dbReference>
<feature type="compositionally biased region" description="Basic residues" evidence="5">
    <location>
        <begin position="623"/>
        <end position="633"/>
    </location>
</feature>
<keyword evidence="3" id="KW-0539">Nucleus</keyword>
<feature type="compositionally biased region" description="Acidic residues" evidence="5">
    <location>
        <begin position="185"/>
        <end position="204"/>
    </location>
</feature>
<dbReference type="SMART" id="SM00360">
    <property type="entry name" value="RRM"/>
    <property type="match status" value="1"/>
</dbReference>
<comment type="caution">
    <text evidence="7">The sequence shown here is derived from an EMBL/GenBank/DDBJ whole genome shotgun (WGS) entry which is preliminary data.</text>
</comment>
<feature type="domain" description="RRM" evidence="6">
    <location>
        <begin position="256"/>
        <end position="334"/>
    </location>
</feature>
<feature type="region of interest" description="Disordered" evidence="5">
    <location>
        <begin position="56"/>
        <end position="204"/>
    </location>
</feature>
<dbReference type="PANTHER" id="PTHR46754">
    <property type="entry name" value="MKI67 FHA DOMAIN-INTERACTING NUCLEOLAR PHOSPHOPROTEIN"/>
    <property type="match status" value="1"/>
</dbReference>
<dbReference type="Gene3D" id="3.30.70.330">
    <property type="match status" value="1"/>
</dbReference>
<dbReference type="SUPFAM" id="SSF54928">
    <property type="entry name" value="RNA-binding domain, RBD"/>
    <property type="match status" value="1"/>
</dbReference>
<sequence length="633" mass="68619">MAADEVKGTKRKGATDSAPKPKKQKKSEGAAATKKTAKALKAAVEPIDAVSVNVRPTRKRTEIVVSVDAVPNGGPPKDKKPKKKSKAATEVNGVGKNDEDPLAEAVEPKSKSKKAKQSKAEPVVSAPVAELREHKPRKAKKAKETQDPEASVPGEEAGVVDEGEVSVPTAKKSKKSKGSKKLKEPEEEAAAPAEEVEQDEDADDQTAALLAGFESDRDESDLERDDTGLITDNVTPKISKAQRLKLEKAARNDEHGVVYLGRIPRGFFEKEMKSYFSQFGKIIHLRLSRNKKTGASKHFAFIEFASADVADIVAETMNNYLMFNHILQCKVIPPDQVHPDLFKGDKRRFTVDPRNQKAGAVMARGAERSVWEKRVNAETKRRSEKNKALKADFDYEFTAPALKAVEDVPMQDASVEDAPKQDSAVEDVSMQDSVVEDLATQQLLTEATGEVTDVVRASESTPSHISVTETVTVTKPKKGSKGKANQGTQVEVETVTEEVVVDAEAQTVKKTKKTKKRKAVAATEVPELQDVISDVVDAVDPVDAETLIKPKKTKKRKAVAATEVPELQDVISDVADAVEVVSKPKRAKRQAKTSAPAVDAAVEEVVSEKKQKAKPADQDGVKSKKTRKAKASA</sequence>
<reference evidence="7 8" key="1">
    <citation type="submission" date="2020-01" db="EMBL/GenBank/DDBJ databases">
        <authorList>
            <consortium name="DOE Joint Genome Institute"/>
            <person name="Haridas S."/>
            <person name="Albert R."/>
            <person name="Binder M."/>
            <person name="Bloem J."/>
            <person name="Labutti K."/>
            <person name="Salamov A."/>
            <person name="Andreopoulos B."/>
            <person name="Baker S.E."/>
            <person name="Barry K."/>
            <person name="Bills G."/>
            <person name="Bluhm B.H."/>
            <person name="Cannon C."/>
            <person name="Castanera R."/>
            <person name="Culley D.E."/>
            <person name="Daum C."/>
            <person name="Ezra D."/>
            <person name="Gonzalez J.B."/>
            <person name="Henrissat B."/>
            <person name="Kuo A."/>
            <person name="Liang C."/>
            <person name="Lipzen A."/>
            <person name="Lutzoni F."/>
            <person name="Magnuson J."/>
            <person name="Mondo S."/>
            <person name="Nolan M."/>
            <person name="Ohm R."/>
            <person name="Pangilinan J."/>
            <person name="Park H.-J.H."/>
            <person name="Ramirez L."/>
            <person name="Alfaro M."/>
            <person name="Sun H."/>
            <person name="Tritt A."/>
            <person name="Yoshinaga Y."/>
            <person name="Zwiers L.-H.L."/>
            <person name="Turgeon B.G."/>
            <person name="Goodwin S.B."/>
            <person name="Spatafora J.W."/>
            <person name="Crous P.W."/>
            <person name="Grigoriev I.V."/>
        </authorList>
    </citation>
    <scope>NUCLEOTIDE SEQUENCE [LARGE SCALE GENOMIC DNA]</scope>
    <source>
        <strain evidence="7 8">CBS 611.86</strain>
    </source>
</reference>
<accession>A0A7C8MA28</accession>
<protein>
    <recommendedName>
        <fullName evidence="6">RRM domain-containing protein</fullName>
    </recommendedName>
</protein>
<proteinExistence type="predicted"/>
<dbReference type="InterPro" id="IPR035979">
    <property type="entry name" value="RBD_domain_sf"/>
</dbReference>
<dbReference type="GO" id="GO:0005730">
    <property type="term" value="C:nucleolus"/>
    <property type="evidence" value="ECO:0007669"/>
    <property type="project" value="UniProtKB-SubCell"/>
</dbReference>
<evidence type="ECO:0000256" key="3">
    <source>
        <dbReference type="ARBA" id="ARBA00023242"/>
    </source>
</evidence>
<feature type="compositionally biased region" description="Low complexity" evidence="5">
    <location>
        <begin position="30"/>
        <end position="40"/>
    </location>
</feature>
<dbReference type="PROSITE" id="PS50102">
    <property type="entry name" value="RRM"/>
    <property type="match status" value="1"/>
</dbReference>
<keyword evidence="8" id="KW-1185">Reference proteome</keyword>
<feature type="region of interest" description="Disordered" evidence="5">
    <location>
        <begin position="1"/>
        <end position="40"/>
    </location>
</feature>
<evidence type="ECO:0000256" key="2">
    <source>
        <dbReference type="ARBA" id="ARBA00022884"/>
    </source>
</evidence>
<evidence type="ECO:0000313" key="7">
    <source>
        <dbReference type="EMBL" id="KAF2872619.1"/>
    </source>
</evidence>
<feature type="region of interest" description="Disordered" evidence="5">
    <location>
        <begin position="583"/>
        <end position="633"/>
    </location>
</feature>
<evidence type="ECO:0000259" key="6">
    <source>
        <dbReference type="PROSITE" id="PS50102"/>
    </source>
</evidence>
<evidence type="ECO:0000313" key="8">
    <source>
        <dbReference type="Proteomes" id="UP000481861"/>
    </source>
</evidence>
<keyword evidence="2 4" id="KW-0694">RNA-binding</keyword>
<evidence type="ECO:0000256" key="1">
    <source>
        <dbReference type="ARBA" id="ARBA00004604"/>
    </source>
</evidence>
<dbReference type="InterPro" id="IPR012677">
    <property type="entry name" value="Nucleotide-bd_a/b_plait_sf"/>
</dbReference>
<dbReference type="OrthoDB" id="21467at2759"/>
<feature type="compositionally biased region" description="Basic residues" evidence="5">
    <location>
        <begin position="171"/>
        <end position="180"/>
    </location>
</feature>
<dbReference type="CDD" id="cd12307">
    <property type="entry name" value="RRM_NIFK_like"/>
    <property type="match status" value="1"/>
</dbReference>
<dbReference type="AlphaFoldDB" id="A0A7C8MA28"/>
<dbReference type="EMBL" id="JAADJZ010000009">
    <property type="protein sequence ID" value="KAF2872619.1"/>
    <property type="molecule type" value="Genomic_DNA"/>
</dbReference>
<evidence type="ECO:0000256" key="4">
    <source>
        <dbReference type="PROSITE-ProRule" id="PRU00176"/>
    </source>
</evidence>
<evidence type="ECO:0000256" key="5">
    <source>
        <dbReference type="SAM" id="MobiDB-lite"/>
    </source>
</evidence>
<dbReference type="Pfam" id="PF00076">
    <property type="entry name" value="RRM_1"/>
    <property type="match status" value="1"/>
</dbReference>